<keyword evidence="3" id="KW-1185">Reference proteome</keyword>
<dbReference type="Proteomes" id="UP000245910">
    <property type="component" value="Chromosome II"/>
</dbReference>
<proteinExistence type="predicted"/>
<reference evidence="3" key="1">
    <citation type="submission" date="2014-10" db="EMBL/GenBank/DDBJ databases">
        <authorList>
            <person name="King R."/>
        </authorList>
    </citation>
    <scope>NUCLEOTIDE SEQUENCE [LARGE SCALE GENOMIC DNA]</scope>
    <source>
        <strain evidence="3">A3/5</strain>
    </source>
</reference>
<evidence type="ECO:0000259" key="1">
    <source>
        <dbReference type="Pfam" id="PF06985"/>
    </source>
</evidence>
<dbReference type="AlphaFoldDB" id="A0A2L2SW02"/>
<dbReference type="OrthoDB" id="2157530at2759"/>
<dbReference type="PANTHER" id="PTHR24148:SF81">
    <property type="entry name" value="HETEROKARYON INCOMPATIBILITY DOMAIN-CONTAINING PROTEIN"/>
    <property type="match status" value="1"/>
</dbReference>
<dbReference type="EMBL" id="LN649230">
    <property type="protein sequence ID" value="CEI61844.1"/>
    <property type="molecule type" value="Genomic_DNA"/>
</dbReference>
<dbReference type="GeneID" id="37257919"/>
<dbReference type="PANTHER" id="PTHR24148">
    <property type="entry name" value="ANKYRIN REPEAT DOMAIN-CONTAINING PROTEIN 39 HOMOLOG-RELATED"/>
    <property type="match status" value="1"/>
</dbReference>
<organism evidence="2 3">
    <name type="scientific">Fusarium venenatum</name>
    <dbReference type="NCBI Taxonomy" id="56646"/>
    <lineage>
        <taxon>Eukaryota</taxon>
        <taxon>Fungi</taxon>
        <taxon>Dikarya</taxon>
        <taxon>Ascomycota</taxon>
        <taxon>Pezizomycotina</taxon>
        <taxon>Sordariomycetes</taxon>
        <taxon>Hypocreomycetidae</taxon>
        <taxon>Hypocreales</taxon>
        <taxon>Nectriaceae</taxon>
        <taxon>Fusarium</taxon>
    </lineage>
</organism>
<sequence length="1146" mass="133264">MLYWHSLNCLRPDVVIYEGLGVPVCMNCGEMAQPLDVEKDHQDELDIPHCPKRSDMRLNWPPSVSYSDDPYRYDKGRPLCKALEQHLEQLCTQSGVGDATTHPLLQHVIDLPRGLASSANTPVYEMLWGTEIRVLKLSRGQFETPLHGNLETIKLHSDEAQTEESSILLSDNAKDRTLYEAISYTWSTISGNRQKDHTIFIGKSWNVMPITENCFDALRSCRLEDKDRYLWIDSICINQSNVSERTHQVGLMRKIYTAANRVLIYLSVDHDRGDSAAVKDDPEILCLNPYFSRIWVVQEIGSAKKAIVLYKQQSMGWEFFHTNLQRLMTRKWVRHFGRPRQIDDAESFLALLEDTWDCHATDPRDKVFALLGLWKTSPEPDYKLSPQAVYIGLASMFVMNKEATLAGRVLDMASQGHSMAGLPSWVPDWSVKSQQLYRTVWKKTSFVPSTTISRGRSKRQKFQVHRGTGSLCAVAIEIDMLAPYLEKGFRMTTEGMATSTVGQIRVSLPLHVVSRCEPTDSIFEAYEYEFFLILRKKTDTHIYTFVGLCDYQVLATPLTTQVDAIRYLDDWAWLLDGGRSWKWSRLANWEKTHKCWLHLQEQQRLERRVCLRRVIHKAHFLKKLHWLVEAARHILHHDDGEGDKISAFFNQRWTTVCQQWRIADNLQVSLQREHRTRVQHLLQGYKSLDPSPKSLETTRLTPSMWLPISSHWFQWIEHYGKDRLYSYYPPLAACIEKEFPLPPLNLVDAPDNQMSLFLEADLETGLRQLQLVAHKYPLNIPEMIEKSRSYSLNTPHGYNFKTDYLDAFLRWVSKPWSPSVALLKSESNMEGMLIWEIGFEDRNQLDVAHRRLDGNFDKHLSKLSVSCGSNILFTKFFNFMYREQFELLWMFAFHNSDSTSTAKTIVKFPLFNIGAEFARVFWWRFHRSVVKVFEMLGENVPTDDQVEQKWNDCLDWLSQGKLQSRVADFPMSELEFKLRPKYNDANPYSQWLPDFFSKLNYHGSFISTRLPEAMEEPEHIVSDSRLPATDFAEEQLSEIVYSEIQRRRLPEELFAFLFNDTRVNQEPSNLSYTMFEAMVAGKQSFVLSTNIVNEWRQEEEKWKAVEAYVSKSEWHMTSLKLKLVGGVAASEEERDGWGIYKEIVIV</sequence>
<feature type="domain" description="Heterokaryon incompatibility" evidence="1">
    <location>
        <begin position="179"/>
        <end position="273"/>
    </location>
</feature>
<dbReference type="STRING" id="56646.A0A2L2SW02"/>
<name>A0A2L2SW02_9HYPO</name>
<evidence type="ECO:0000313" key="3">
    <source>
        <dbReference type="Proteomes" id="UP000245910"/>
    </source>
</evidence>
<protein>
    <recommendedName>
        <fullName evidence="1">Heterokaryon incompatibility domain-containing protein</fullName>
    </recommendedName>
</protein>
<dbReference type="RefSeq" id="XP_025585564.1">
    <property type="nucleotide sequence ID" value="XM_025734793.2"/>
</dbReference>
<dbReference type="Pfam" id="PF06985">
    <property type="entry name" value="HET"/>
    <property type="match status" value="1"/>
</dbReference>
<evidence type="ECO:0000313" key="2">
    <source>
        <dbReference type="EMBL" id="CEI61844.1"/>
    </source>
</evidence>
<dbReference type="InterPro" id="IPR052895">
    <property type="entry name" value="HetReg/Transcr_Mod"/>
</dbReference>
<dbReference type="KEGG" id="fvn:FVRRES_06280"/>
<accession>A0A2L2SW02</accession>
<dbReference type="InterPro" id="IPR010730">
    <property type="entry name" value="HET"/>
</dbReference>